<gene>
    <name evidence="2" type="ORF">DM02DRAFT_733129</name>
</gene>
<dbReference type="EMBL" id="KZ805591">
    <property type="protein sequence ID" value="PVH93407.1"/>
    <property type="molecule type" value="Genomic_DNA"/>
</dbReference>
<name>A0A2V1D5Q0_9PLEO</name>
<dbReference type="Proteomes" id="UP000244855">
    <property type="component" value="Unassembled WGS sequence"/>
</dbReference>
<dbReference type="AlphaFoldDB" id="A0A2V1D5Q0"/>
<evidence type="ECO:0000313" key="2">
    <source>
        <dbReference type="EMBL" id="PVH93407.1"/>
    </source>
</evidence>
<evidence type="ECO:0000256" key="1">
    <source>
        <dbReference type="SAM" id="MobiDB-lite"/>
    </source>
</evidence>
<feature type="region of interest" description="Disordered" evidence="1">
    <location>
        <begin position="37"/>
        <end position="60"/>
    </location>
</feature>
<accession>A0A2V1D5Q0</accession>
<feature type="compositionally biased region" description="Acidic residues" evidence="1">
    <location>
        <begin position="42"/>
        <end position="54"/>
    </location>
</feature>
<organism evidence="2 3">
    <name type="scientific">Periconia macrospinosa</name>
    <dbReference type="NCBI Taxonomy" id="97972"/>
    <lineage>
        <taxon>Eukaryota</taxon>
        <taxon>Fungi</taxon>
        <taxon>Dikarya</taxon>
        <taxon>Ascomycota</taxon>
        <taxon>Pezizomycotina</taxon>
        <taxon>Dothideomycetes</taxon>
        <taxon>Pleosporomycetidae</taxon>
        <taxon>Pleosporales</taxon>
        <taxon>Massarineae</taxon>
        <taxon>Periconiaceae</taxon>
        <taxon>Periconia</taxon>
    </lineage>
</organism>
<evidence type="ECO:0000313" key="3">
    <source>
        <dbReference type="Proteomes" id="UP000244855"/>
    </source>
</evidence>
<reference evidence="2 3" key="1">
    <citation type="journal article" date="2018" name="Sci. Rep.">
        <title>Comparative genomics provides insights into the lifestyle and reveals functional heterogeneity of dark septate endophytic fungi.</title>
        <authorList>
            <person name="Knapp D.G."/>
            <person name="Nemeth J.B."/>
            <person name="Barry K."/>
            <person name="Hainaut M."/>
            <person name="Henrissat B."/>
            <person name="Johnson J."/>
            <person name="Kuo A."/>
            <person name="Lim J.H.P."/>
            <person name="Lipzen A."/>
            <person name="Nolan M."/>
            <person name="Ohm R.A."/>
            <person name="Tamas L."/>
            <person name="Grigoriev I.V."/>
            <person name="Spatafora J.W."/>
            <person name="Nagy L.G."/>
            <person name="Kovacs G.M."/>
        </authorList>
    </citation>
    <scope>NUCLEOTIDE SEQUENCE [LARGE SCALE GENOMIC DNA]</scope>
    <source>
        <strain evidence="2 3">DSE2036</strain>
    </source>
</reference>
<proteinExistence type="predicted"/>
<sequence length="60" mass="7125">MAKKQKMDQSALKLIHAQHQHLIEMQKVDMGALAMVKKVKDEEDEEDEEDEDEDEYRRLP</sequence>
<keyword evidence="3" id="KW-1185">Reference proteome</keyword>
<protein>
    <submittedName>
        <fullName evidence="2">Uncharacterized protein</fullName>
    </submittedName>
</protein>